<comment type="caution">
    <text evidence="5">The sequence shown here is derived from an EMBL/GenBank/DDBJ whole genome shotgun (WGS) entry which is preliminary data.</text>
</comment>
<feature type="domain" description="Laminin N-terminal" evidence="4">
    <location>
        <begin position="25"/>
        <end position="165"/>
    </location>
</feature>
<keyword evidence="3" id="KW-0732">Signal</keyword>
<keyword evidence="1" id="KW-1015">Disulfide bond</keyword>
<accession>A0AAW1IZ40</accession>
<dbReference type="InterPro" id="IPR050440">
    <property type="entry name" value="Laminin/Netrin_ECM"/>
</dbReference>
<keyword evidence="6" id="KW-1185">Reference proteome</keyword>
<dbReference type="GO" id="GO:0009887">
    <property type="term" value="P:animal organ morphogenesis"/>
    <property type="evidence" value="ECO:0007669"/>
    <property type="project" value="TreeGrafter"/>
</dbReference>
<keyword evidence="2" id="KW-0424">Laminin EGF-like domain</keyword>
<dbReference type="Gene3D" id="2.60.120.260">
    <property type="entry name" value="Galactose-binding domain-like"/>
    <property type="match status" value="1"/>
</dbReference>
<feature type="signal peptide" evidence="3">
    <location>
        <begin position="1"/>
        <end position="26"/>
    </location>
</feature>
<feature type="chain" id="PRO_5043418743" evidence="3">
    <location>
        <begin position="27"/>
        <end position="165"/>
    </location>
</feature>
<evidence type="ECO:0000259" key="4">
    <source>
        <dbReference type="PROSITE" id="PS51117"/>
    </source>
</evidence>
<evidence type="ECO:0000256" key="3">
    <source>
        <dbReference type="SAM" id="SignalP"/>
    </source>
</evidence>
<evidence type="ECO:0000256" key="2">
    <source>
        <dbReference type="ARBA" id="ARBA00023292"/>
    </source>
</evidence>
<dbReference type="Pfam" id="PF00055">
    <property type="entry name" value="Laminin_N"/>
    <property type="match status" value="1"/>
</dbReference>
<dbReference type="Proteomes" id="UP001458880">
    <property type="component" value="Unassembled WGS sequence"/>
</dbReference>
<sequence>MFARFRRFDFLIVWLLLHVRISSTVGAILTPPYFNLALDRKIYASATCGDEGQEELFCKLVGANAKNLLYQNFSIIQGQFCDYCDPTKPDKMHPPEYAVDGMETWWQSPPLSRGMKYNEVNLTIDLGQKFHKTGSLPKDGRGGDYYYVSMIVRIVLNTDLGSMRI</sequence>
<gene>
    <name evidence="5" type="ORF">QE152_g32500</name>
</gene>
<reference evidence="5 6" key="1">
    <citation type="journal article" date="2024" name="BMC Genomics">
        <title>De novo assembly and annotation of Popillia japonica's genome with initial clues to its potential as an invasive pest.</title>
        <authorList>
            <person name="Cucini C."/>
            <person name="Boschi S."/>
            <person name="Funari R."/>
            <person name="Cardaioli E."/>
            <person name="Iannotti N."/>
            <person name="Marturano G."/>
            <person name="Paoli F."/>
            <person name="Bruttini M."/>
            <person name="Carapelli A."/>
            <person name="Frati F."/>
            <person name="Nardi F."/>
        </authorList>
    </citation>
    <scope>NUCLEOTIDE SEQUENCE [LARGE SCALE GENOMIC DNA]</scope>
    <source>
        <strain evidence="5">DMR45628</strain>
    </source>
</reference>
<evidence type="ECO:0000313" key="5">
    <source>
        <dbReference type="EMBL" id="KAK9695535.1"/>
    </source>
</evidence>
<evidence type="ECO:0000313" key="6">
    <source>
        <dbReference type="Proteomes" id="UP001458880"/>
    </source>
</evidence>
<organism evidence="5 6">
    <name type="scientific">Popillia japonica</name>
    <name type="common">Japanese beetle</name>
    <dbReference type="NCBI Taxonomy" id="7064"/>
    <lineage>
        <taxon>Eukaryota</taxon>
        <taxon>Metazoa</taxon>
        <taxon>Ecdysozoa</taxon>
        <taxon>Arthropoda</taxon>
        <taxon>Hexapoda</taxon>
        <taxon>Insecta</taxon>
        <taxon>Pterygota</taxon>
        <taxon>Neoptera</taxon>
        <taxon>Endopterygota</taxon>
        <taxon>Coleoptera</taxon>
        <taxon>Polyphaga</taxon>
        <taxon>Scarabaeiformia</taxon>
        <taxon>Scarabaeidae</taxon>
        <taxon>Rutelinae</taxon>
        <taxon>Popillia</taxon>
    </lineage>
</organism>
<dbReference type="PROSITE" id="PS51117">
    <property type="entry name" value="LAMININ_NTER"/>
    <property type="match status" value="1"/>
</dbReference>
<dbReference type="GO" id="GO:0009888">
    <property type="term" value="P:tissue development"/>
    <property type="evidence" value="ECO:0007669"/>
    <property type="project" value="TreeGrafter"/>
</dbReference>
<dbReference type="PANTHER" id="PTHR10574">
    <property type="entry name" value="NETRIN/LAMININ-RELATED"/>
    <property type="match status" value="1"/>
</dbReference>
<dbReference type="GO" id="GO:0007411">
    <property type="term" value="P:axon guidance"/>
    <property type="evidence" value="ECO:0007669"/>
    <property type="project" value="TreeGrafter"/>
</dbReference>
<dbReference type="SMART" id="SM00136">
    <property type="entry name" value="LamNT"/>
    <property type="match status" value="1"/>
</dbReference>
<name>A0AAW1IZ40_POPJA</name>
<protein>
    <submittedName>
        <fullName evidence="5">Laminin N-terminal (Domain VI)</fullName>
    </submittedName>
</protein>
<dbReference type="EMBL" id="JASPKY010000478">
    <property type="protein sequence ID" value="KAK9695535.1"/>
    <property type="molecule type" value="Genomic_DNA"/>
</dbReference>
<proteinExistence type="predicted"/>
<dbReference type="AlphaFoldDB" id="A0AAW1IZ40"/>
<dbReference type="InterPro" id="IPR008211">
    <property type="entry name" value="Laminin_N"/>
</dbReference>
<dbReference type="GO" id="GO:0005201">
    <property type="term" value="F:extracellular matrix structural constituent"/>
    <property type="evidence" value="ECO:0007669"/>
    <property type="project" value="TreeGrafter"/>
</dbReference>
<evidence type="ECO:0000256" key="1">
    <source>
        <dbReference type="ARBA" id="ARBA00023157"/>
    </source>
</evidence>
<dbReference type="GO" id="GO:0005604">
    <property type="term" value="C:basement membrane"/>
    <property type="evidence" value="ECO:0007669"/>
    <property type="project" value="TreeGrafter"/>
</dbReference>
<dbReference type="PANTHER" id="PTHR10574:SF406">
    <property type="entry name" value="LAMININ SUBUNIT ALPHA 5"/>
    <property type="match status" value="1"/>
</dbReference>